<comment type="caution">
    <text evidence="9">The sequence shown here is derived from an EMBL/GenBank/DDBJ whole genome shotgun (WGS) entry which is preliminary data.</text>
</comment>
<keyword evidence="5 7" id="KW-0472">Membrane</keyword>
<feature type="transmembrane region" description="Helical" evidence="7">
    <location>
        <begin position="272"/>
        <end position="293"/>
    </location>
</feature>
<comment type="subcellular location">
    <subcellularLocation>
        <location evidence="1">Cell membrane</location>
        <topology evidence="1">Multi-pass membrane protein</topology>
    </subcellularLocation>
</comment>
<feature type="transmembrane region" description="Helical" evidence="7">
    <location>
        <begin position="95"/>
        <end position="119"/>
    </location>
</feature>
<evidence type="ECO:0000259" key="8">
    <source>
        <dbReference type="PROSITE" id="PS50850"/>
    </source>
</evidence>
<feature type="region of interest" description="Disordered" evidence="6">
    <location>
        <begin position="1"/>
        <end position="54"/>
    </location>
</feature>
<feature type="transmembrane region" description="Helical" evidence="7">
    <location>
        <begin position="423"/>
        <end position="441"/>
    </location>
</feature>
<feature type="transmembrane region" description="Helical" evidence="7">
    <location>
        <begin position="153"/>
        <end position="178"/>
    </location>
</feature>
<dbReference type="Gene3D" id="1.20.1250.20">
    <property type="entry name" value="MFS general substrate transporter like domains"/>
    <property type="match status" value="1"/>
</dbReference>
<accession>A0ABW3R319</accession>
<evidence type="ECO:0000313" key="10">
    <source>
        <dbReference type="Proteomes" id="UP001597168"/>
    </source>
</evidence>
<gene>
    <name evidence="9" type="ORF">ACFQ3T_30390</name>
</gene>
<dbReference type="Proteomes" id="UP001597168">
    <property type="component" value="Unassembled WGS sequence"/>
</dbReference>
<dbReference type="RefSeq" id="WP_380728489.1">
    <property type="nucleotide sequence ID" value="NZ_JBHTLK010000240.1"/>
</dbReference>
<dbReference type="Pfam" id="PF07690">
    <property type="entry name" value="MFS_1"/>
    <property type="match status" value="1"/>
</dbReference>
<evidence type="ECO:0000256" key="2">
    <source>
        <dbReference type="ARBA" id="ARBA00022475"/>
    </source>
</evidence>
<dbReference type="PANTHER" id="PTHR23513">
    <property type="entry name" value="INTEGRAL MEMBRANE EFFLUX PROTEIN-RELATED"/>
    <property type="match status" value="1"/>
</dbReference>
<sequence length="456" mass="47389">MSAEPLDRSTTGTSDRVLDAEPPPAPPEQDPATKPDAPATSGAPSADEPKAPESPLIKNRDFQALWTSEAFAAVAKETAEIAYPLLILATTGSPLYAGIVGSAQLITASVMSLPGGVLADRLDRRLLLIGCNVIRVVLLAVFSVLIFTDSTSMPVIFAIAVSSAICFGLSQPAGMAAIKALVPPSQLTQATAQNQIRYFGATVAGPPIGGALFGVARAFPYLAAAVSFLISTVLLLLVRKPMQSEPAKGPKEKRGTAEGFRFLFKQPILRPLIIWIMGSNMAFTHSGVFLALIATAQGRGASESFIGVTLAVAGLGGLFGSFIAGWVFKKVKPSVIVLCGAWIGPVVAILLAVTPGVIPLGIIVTLVFIRGPIISTLFLSYLAAVAPDKVQGRVLGAVFFMSMSAAPLGVFIVGAVFELAGSTWVFITMCVISGVAALPTLTKRIRNLPAPEAVAV</sequence>
<keyword evidence="4 7" id="KW-1133">Transmembrane helix</keyword>
<feature type="transmembrane region" description="Helical" evidence="7">
    <location>
        <begin position="394"/>
        <end position="417"/>
    </location>
</feature>
<evidence type="ECO:0000256" key="1">
    <source>
        <dbReference type="ARBA" id="ARBA00004651"/>
    </source>
</evidence>
<feature type="transmembrane region" description="Helical" evidence="7">
    <location>
        <begin position="221"/>
        <end position="238"/>
    </location>
</feature>
<keyword evidence="10" id="KW-1185">Reference proteome</keyword>
<dbReference type="SUPFAM" id="SSF103473">
    <property type="entry name" value="MFS general substrate transporter"/>
    <property type="match status" value="1"/>
</dbReference>
<dbReference type="PANTHER" id="PTHR23513:SF6">
    <property type="entry name" value="MAJOR FACILITATOR SUPERFAMILY ASSOCIATED DOMAIN-CONTAINING PROTEIN"/>
    <property type="match status" value="1"/>
</dbReference>
<reference evidence="10" key="1">
    <citation type="journal article" date="2019" name="Int. J. Syst. Evol. Microbiol.">
        <title>The Global Catalogue of Microorganisms (GCM) 10K type strain sequencing project: providing services to taxonomists for standard genome sequencing and annotation.</title>
        <authorList>
            <consortium name="The Broad Institute Genomics Platform"/>
            <consortium name="The Broad Institute Genome Sequencing Center for Infectious Disease"/>
            <person name="Wu L."/>
            <person name="Ma J."/>
        </authorList>
    </citation>
    <scope>NUCLEOTIDE SEQUENCE [LARGE SCALE GENOMIC DNA]</scope>
    <source>
        <strain evidence="10">CCUG 60214</strain>
    </source>
</reference>
<feature type="transmembrane region" description="Helical" evidence="7">
    <location>
        <begin position="360"/>
        <end position="382"/>
    </location>
</feature>
<evidence type="ECO:0000313" key="9">
    <source>
        <dbReference type="EMBL" id="MFD1151462.1"/>
    </source>
</evidence>
<keyword evidence="2" id="KW-1003">Cell membrane</keyword>
<dbReference type="InterPro" id="IPR020846">
    <property type="entry name" value="MFS_dom"/>
</dbReference>
<dbReference type="InterPro" id="IPR011701">
    <property type="entry name" value="MFS"/>
</dbReference>
<evidence type="ECO:0000256" key="6">
    <source>
        <dbReference type="SAM" id="MobiDB-lite"/>
    </source>
</evidence>
<dbReference type="InterPro" id="IPR036259">
    <property type="entry name" value="MFS_trans_sf"/>
</dbReference>
<feature type="transmembrane region" description="Helical" evidence="7">
    <location>
        <begin position="126"/>
        <end position="147"/>
    </location>
</feature>
<dbReference type="PROSITE" id="PS50850">
    <property type="entry name" value="MFS"/>
    <property type="match status" value="1"/>
</dbReference>
<evidence type="ECO:0000256" key="5">
    <source>
        <dbReference type="ARBA" id="ARBA00023136"/>
    </source>
</evidence>
<name>A0ABW3R319_9PSEU</name>
<evidence type="ECO:0000256" key="7">
    <source>
        <dbReference type="SAM" id="Phobius"/>
    </source>
</evidence>
<proteinExistence type="predicted"/>
<feature type="transmembrane region" description="Helical" evidence="7">
    <location>
        <begin position="335"/>
        <end position="354"/>
    </location>
</feature>
<evidence type="ECO:0000256" key="3">
    <source>
        <dbReference type="ARBA" id="ARBA00022692"/>
    </source>
</evidence>
<dbReference type="CDD" id="cd06173">
    <property type="entry name" value="MFS_MefA_like"/>
    <property type="match status" value="1"/>
</dbReference>
<evidence type="ECO:0000256" key="4">
    <source>
        <dbReference type="ARBA" id="ARBA00022989"/>
    </source>
</evidence>
<dbReference type="EMBL" id="JBHTLK010000240">
    <property type="protein sequence ID" value="MFD1151462.1"/>
    <property type="molecule type" value="Genomic_DNA"/>
</dbReference>
<keyword evidence="3 7" id="KW-0812">Transmembrane</keyword>
<protein>
    <submittedName>
        <fullName evidence="9">MFS transporter</fullName>
    </submittedName>
</protein>
<organism evidence="9 10">
    <name type="scientific">Saccharothrix hoggarensis</name>
    <dbReference type="NCBI Taxonomy" id="913853"/>
    <lineage>
        <taxon>Bacteria</taxon>
        <taxon>Bacillati</taxon>
        <taxon>Actinomycetota</taxon>
        <taxon>Actinomycetes</taxon>
        <taxon>Pseudonocardiales</taxon>
        <taxon>Pseudonocardiaceae</taxon>
        <taxon>Saccharothrix</taxon>
    </lineage>
</organism>
<feature type="transmembrane region" description="Helical" evidence="7">
    <location>
        <begin position="305"/>
        <end position="328"/>
    </location>
</feature>
<feature type="domain" description="Major facilitator superfamily (MFS) profile" evidence="8">
    <location>
        <begin position="61"/>
        <end position="445"/>
    </location>
</feature>